<dbReference type="InterPro" id="IPR050250">
    <property type="entry name" value="Macrolide_Exporter_MacB"/>
</dbReference>
<keyword evidence="11" id="KW-1185">Reference proteome</keyword>
<dbReference type="Proteomes" id="UP001560573">
    <property type="component" value="Unassembled WGS sequence"/>
</dbReference>
<feature type="domain" description="MacB-like periplasmic core" evidence="9">
    <location>
        <begin position="20"/>
        <end position="239"/>
    </location>
</feature>
<dbReference type="Pfam" id="PF12704">
    <property type="entry name" value="MacB_PCD"/>
    <property type="match status" value="2"/>
</dbReference>
<feature type="transmembrane region" description="Helical" evidence="7">
    <location>
        <begin position="21"/>
        <end position="41"/>
    </location>
</feature>
<evidence type="ECO:0000256" key="5">
    <source>
        <dbReference type="ARBA" id="ARBA00023136"/>
    </source>
</evidence>
<protein>
    <submittedName>
        <fullName evidence="10">ABC transporter permease</fullName>
    </submittedName>
</protein>
<evidence type="ECO:0000313" key="11">
    <source>
        <dbReference type="Proteomes" id="UP001560573"/>
    </source>
</evidence>
<feature type="transmembrane region" description="Helical" evidence="7">
    <location>
        <begin position="381"/>
        <end position="406"/>
    </location>
</feature>
<feature type="transmembrane region" description="Helical" evidence="7">
    <location>
        <begin position="432"/>
        <end position="452"/>
    </location>
</feature>
<evidence type="ECO:0000313" key="10">
    <source>
        <dbReference type="EMBL" id="MEX6685960.1"/>
    </source>
</evidence>
<comment type="similarity">
    <text evidence="6">Belongs to the ABC-4 integral membrane protein family.</text>
</comment>
<feature type="transmembrane region" description="Helical" evidence="7">
    <location>
        <begin position="291"/>
        <end position="310"/>
    </location>
</feature>
<reference evidence="10 11" key="1">
    <citation type="submission" date="2023-07" db="EMBL/GenBank/DDBJ databases">
        <authorList>
            <person name="Lian W.-H."/>
        </authorList>
    </citation>
    <scope>NUCLEOTIDE SEQUENCE [LARGE SCALE GENOMIC DNA]</scope>
    <source>
        <strain evidence="10 11">SYSU DXS3180</strain>
    </source>
</reference>
<name>A0ABV3Z8V2_9BACT</name>
<dbReference type="EMBL" id="JAULBC010000001">
    <property type="protein sequence ID" value="MEX6685960.1"/>
    <property type="molecule type" value="Genomic_DNA"/>
</dbReference>
<dbReference type="PANTHER" id="PTHR30572">
    <property type="entry name" value="MEMBRANE COMPONENT OF TRANSPORTER-RELATED"/>
    <property type="match status" value="1"/>
</dbReference>
<evidence type="ECO:0000256" key="2">
    <source>
        <dbReference type="ARBA" id="ARBA00022475"/>
    </source>
</evidence>
<comment type="caution">
    <text evidence="10">The sequence shown here is derived from an EMBL/GenBank/DDBJ whole genome shotgun (WGS) entry which is preliminary data.</text>
</comment>
<keyword evidence="3 7" id="KW-0812">Transmembrane</keyword>
<evidence type="ECO:0000259" key="8">
    <source>
        <dbReference type="Pfam" id="PF02687"/>
    </source>
</evidence>
<sequence>MLFNYIRIALRNIAKHKLFSFINIFGLGLSMSLGLIIIMSVKEDLSYDKFHPFVNRTYRVISEVRDQQGNKLRMASTPLPLAETLEKEKNVIEKTAELYPSLKDEGNVGDRRLHVNGAFTNQSFFDIFGYELEEGNRSELLNTPNSIVISKATAIRYFGNEEAVGKNISFDRLGNFTVTGVLKEDKRKSHLSFEAYASILAVPLLEKTGRLSSIQNDWQNAISGYTYLLLKEQANRQQLHGVLSRITNTVNKLAGTDSKQTIQFDTQSLSEITPGEELAFSIDKGTSRGKMLAAIGIGFIVLLSACFNYTNLSIARSLNRAKEVGVRKISGASRRQIFGQFITEAIVLSFLSLIVAYFLLSVTITYAPFSAEFIPQFHFDYTLLLALIAFCLFIGLLAGIVPALALSAFKPVEVLKNLFTVKLFGGNSFRKILLVFQFSLSIFTIVFMLVFYRQFTFSANADHGFNAKNVLNIPLSGAPYKILANDIRNMSGVELVSGTSTNLGKYTTGTVRTKKEGDENIIDADYYFTDNDFVPDMQLKVLAGNLQLKTTDSTERYVVINEKAAALLKLGSPRSAVGQTILMDDSARVTVSAVVKDFYFRSFSFPITPLLLRYNPQEFKYLNIRVAPSANKDYIVDRIAQLWKKTNTGQPFVYGWLDKEIYDENLQWSTISFLGFLAIMTISIACLGMLGIAVYTTETRRKEIVIRKVMGAEIRSIVLLLSKAFIKLVFIAGLIALPIGYVLGYIFLNFFANRVSIGAGTLSLAFLSVFLLVILTISSQIIKVANANPATGLRNE</sequence>
<dbReference type="RefSeq" id="WP_369327348.1">
    <property type="nucleotide sequence ID" value="NZ_JAULBC010000001.1"/>
</dbReference>
<feature type="transmembrane region" description="Helical" evidence="7">
    <location>
        <begin position="717"/>
        <end position="743"/>
    </location>
</feature>
<keyword evidence="4 7" id="KW-1133">Transmembrane helix</keyword>
<keyword evidence="5 7" id="KW-0472">Membrane</keyword>
<feature type="domain" description="ABC3 transporter permease C-terminal" evidence="8">
    <location>
        <begin position="676"/>
        <end position="789"/>
    </location>
</feature>
<evidence type="ECO:0000256" key="3">
    <source>
        <dbReference type="ARBA" id="ARBA00022692"/>
    </source>
</evidence>
<dbReference type="InterPro" id="IPR003838">
    <property type="entry name" value="ABC3_permease_C"/>
</dbReference>
<evidence type="ECO:0000256" key="4">
    <source>
        <dbReference type="ARBA" id="ARBA00022989"/>
    </source>
</evidence>
<dbReference type="InterPro" id="IPR025857">
    <property type="entry name" value="MacB_PCD"/>
</dbReference>
<comment type="subcellular location">
    <subcellularLocation>
        <location evidence="1">Cell membrane</location>
        <topology evidence="1">Multi-pass membrane protein</topology>
    </subcellularLocation>
</comment>
<dbReference type="Pfam" id="PF02687">
    <property type="entry name" value="FtsX"/>
    <property type="match status" value="2"/>
</dbReference>
<feature type="transmembrane region" description="Helical" evidence="7">
    <location>
        <begin position="345"/>
        <end position="369"/>
    </location>
</feature>
<feature type="domain" description="ABC3 transporter permease C-terminal" evidence="8">
    <location>
        <begin position="297"/>
        <end position="408"/>
    </location>
</feature>
<feature type="transmembrane region" description="Helical" evidence="7">
    <location>
        <begin position="755"/>
        <end position="777"/>
    </location>
</feature>
<gene>
    <name evidence="10" type="ORF">QTN47_00555</name>
</gene>
<proteinExistence type="inferred from homology"/>
<dbReference type="PANTHER" id="PTHR30572:SF4">
    <property type="entry name" value="ABC TRANSPORTER PERMEASE YTRF"/>
    <property type="match status" value="1"/>
</dbReference>
<organism evidence="10 11">
    <name type="scientific">Danxiaibacter flavus</name>
    <dbReference type="NCBI Taxonomy" id="3049108"/>
    <lineage>
        <taxon>Bacteria</taxon>
        <taxon>Pseudomonadati</taxon>
        <taxon>Bacteroidota</taxon>
        <taxon>Chitinophagia</taxon>
        <taxon>Chitinophagales</taxon>
        <taxon>Chitinophagaceae</taxon>
        <taxon>Danxiaibacter</taxon>
    </lineage>
</organism>
<evidence type="ECO:0000256" key="6">
    <source>
        <dbReference type="ARBA" id="ARBA00038076"/>
    </source>
</evidence>
<evidence type="ECO:0000256" key="7">
    <source>
        <dbReference type="SAM" id="Phobius"/>
    </source>
</evidence>
<evidence type="ECO:0000256" key="1">
    <source>
        <dbReference type="ARBA" id="ARBA00004651"/>
    </source>
</evidence>
<feature type="transmembrane region" description="Helical" evidence="7">
    <location>
        <begin position="673"/>
        <end position="696"/>
    </location>
</feature>
<keyword evidence="2" id="KW-1003">Cell membrane</keyword>
<evidence type="ECO:0000259" key="9">
    <source>
        <dbReference type="Pfam" id="PF12704"/>
    </source>
</evidence>
<accession>A0ABV3Z8V2</accession>
<feature type="domain" description="MacB-like periplasmic core" evidence="9">
    <location>
        <begin position="440"/>
        <end position="641"/>
    </location>
</feature>